<gene>
    <name evidence="1" type="ORF">BdWA1_000592</name>
</gene>
<proteinExistence type="predicted"/>
<sequence>MARDIFASDDEADDNATIANDAFDFVPRANARNKGKEGPKTGLRLRACISCRLIMSEEQVSCGWVLDLVLRTRMRQLLPFTNGWR</sequence>
<name>A0AAD9UQ84_9APIC</name>
<dbReference type="Proteomes" id="UP001214638">
    <property type="component" value="Unassembled WGS sequence"/>
</dbReference>
<evidence type="ECO:0000313" key="2">
    <source>
        <dbReference type="Proteomes" id="UP001214638"/>
    </source>
</evidence>
<reference evidence="1" key="1">
    <citation type="journal article" date="2023" name="Nat. Microbiol.">
        <title>Babesia duncani multi-omics identifies virulence factors and drug targets.</title>
        <authorList>
            <person name="Singh P."/>
            <person name="Lonardi S."/>
            <person name="Liang Q."/>
            <person name="Vydyam P."/>
            <person name="Khabirova E."/>
            <person name="Fang T."/>
            <person name="Gihaz S."/>
            <person name="Thekkiniath J."/>
            <person name="Munshi M."/>
            <person name="Abel S."/>
            <person name="Ciampossin L."/>
            <person name="Batugedara G."/>
            <person name="Gupta M."/>
            <person name="Lu X.M."/>
            <person name="Lenz T."/>
            <person name="Chakravarty S."/>
            <person name="Cornillot E."/>
            <person name="Hu Y."/>
            <person name="Ma W."/>
            <person name="Gonzalez L.M."/>
            <person name="Sanchez S."/>
            <person name="Estrada K."/>
            <person name="Sanchez-Flores A."/>
            <person name="Montero E."/>
            <person name="Harb O.S."/>
            <person name="Le Roch K.G."/>
            <person name="Mamoun C.B."/>
        </authorList>
    </citation>
    <scope>NUCLEOTIDE SEQUENCE</scope>
    <source>
        <strain evidence="1">WA1</strain>
    </source>
</reference>
<dbReference type="RefSeq" id="XP_067804432.1">
    <property type="nucleotide sequence ID" value="XM_067945641.1"/>
</dbReference>
<evidence type="ECO:0000313" key="1">
    <source>
        <dbReference type="EMBL" id="KAK2197590.1"/>
    </source>
</evidence>
<dbReference type="EMBL" id="JALLKP010000001">
    <property type="protein sequence ID" value="KAK2197590.1"/>
    <property type="molecule type" value="Genomic_DNA"/>
</dbReference>
<accession>A0AAD9UQ84</accession>
<comment type="caution">
    <text evidence="1">The sequence shown here is derived from an EMBL/GenBank/DDBJ whole genome shotgun (WGS) entry which is preliminary data.</text>
</comment>
<keyword evidence="2" id="KW-1185">Reference proteome</keyword>
<dbReference type="KEGG" id="bdw:94334890"/>
<protein>
    <submittedName>
        <fullName evidence="1">Uncharacterized protein</fullName>
    </submittedName>
</protein>
<organism evidence="1 2">
    <name type="scientific">Babesia duncani</name>
    <dbReference type="NCBI Taxonomy" id="323732"/>
    <lineage>
        <taxon>Eukaryota</taxon>
        <taxon>Sar</taxon>
        <taxon>Alveolata</taxon>
        <taxon>Apicomplexa</taxon>
        <taxon>Aconoidasida</taxon>
        <taxon>Piroplasmida</taxon>
        <taxon>Babesiidae</taxon>
        <taxon>Babesia</taxon>
    </lineage>
</organism>
<dbReference type="AlphaFoldDB" id="A0AAD9UQ84"/>
<dbReference type="GeneID" id="94334890"/>